<reference evidence="6" key="2">
    <citation type="submission" date="2015-01" db="EMBL/GenBank/DDBJ databases">
        <title>Evolutionary Origins and Diversification of the Mycorrhizal Mutualists.</title>
        <authorList>
            <consortium name="DOE Joint Genome Institute"/>
            <consortium name="Mycorrhizal Genomics Consortium"/>
            <person name="Kohler A."/>
            <person name="Kuo A."/>
            <person name="Nagy L.G."/>
            <person name="Floudas D."/>
            <person name="Copeland A."/>
            <person name="Barry K.W."/>
            <person name="Cichocki N."/>
            <person name="Veneault-Fourrey C."/>
            <person name="LaButti K."/>
            <person name="Lindquist E.A."/>
            <person name="Lipzen A."/>
            <person name="Lundell T."/>
            <person name="Morin E."/>
            <person name="Murat C."/>
            <person name="Riley R."/>
            <person name="Ohm R."/>
            <person name="Sun H."/>
            <person name="Tunlid A."/>
            <person name="Henrissat B."/>
            <person name="Grigoriev I.V."/>
            <person name="Hibbett D.S."/>
            <person name="Martin F."/>
        </authorList>
    </citation>
    <scope>NUCLEOTIDE SEQUENCE [LARGE SCALE GENOMIC DNA]</scope>
    <source>
        <strain evidence="6">Foug A</strain>
    </source>
</reference>
<evidence type="ECO:0000256" key="2">
    <source>
        <dbReference type="ARBA" id="ARBA00004613"/>
    </source>
</evidence>
<protein>
    <recommendedName>
        <fullName evidence="4">Crinkler effector protein N-terminal domain-containing protein</fullName>
    </recommendedName>
</protein>
<dbReference type="GO" id="GO:0043657">
    <property type="term" value="C:host cell"/>
    <property type="evidence" value="ECO:0007669"/>
    <property type="project" value="UniProtKB-SubCell"/>
</dbReference>
<name>A0A0C3A6R7_9AGAM</name>
<keyword evidence="6" id="KW-1185">Reference proteome</keyword>
<dbReference type="Pfam" id="PF06293">
    <property type="entry name" value="Kdo"/>
    <property type="match status" value="1"/>
</dbReference>
<proteinExistence type="predicted"/>
<evidence type="ECO:0000313" key="5">
    <source>
        <dbReference type="EMBL" id="KIM69378.1"/>
    </source>
</evidence>
<dbReference type="Pfam" id="PF20147">
    <property type="entry name" value="Crinkler"/>
    <property type="match status" value="2"/>
</dbReference>
<reference evidence="5 6" key="1">
    <citation type="submission" date="2014-04" db="EMBL/GenBank/DDBJ databases">
        <authorList>
            <consortium name="DOE Joint Genome Institute"/>
            <person name="Kuo A."/>
            <person name="Kohler A."/>
            <person name="Nagy L.G."/>
            <person name="Floudas D."/>
            <person name="Copeland A."/>
            <person name="Barry K.W."/>
            <person name="Cichocki N."/>
            <person name="Veneault-Fourrey C."/>
            <person name="LaButti K."/>
            <person name="Lindquist E.A."/>
            <person name="Lipzen A."/>
            <person name="Lundell T."/>
            <person name="Morin E."/>
            <person name="Murat C."/>
            <person name="Sun H."/>
            <person name="Tunlid A."/>
            <person name="Henrissat B."/>
            <person name="Grigoriev I.V."/>
            <person name="Hibbett D.S."/>
            <person name="Martin F."/>
            <person name="Nordberg H.P."/>
            <person name="Cantor M.N."/>
            <person name="Hua S.X."/>
        </authorList>
    </citation>
    <scope>NUCLEOTIDE SEQUENCE [LARGE SCALE GENOMIC DNA]</scope>
    <source>
        <strain evidence="5 6">Foug A</strain>
    </source>
</reference>
<organism evidence="5 6">
    <name type="scientific">Scleroderma citrinum Foug A</name>
    <dbReference type="NCBI Taxonomy" id="1036808"/>
    <lineage>
        <taxon>Eukaryota</taxon>
        <taxon>Fungi</taxon>
        <taxon>Dikarya</taxon>
        <taxon>Basidiomycota</taxon>
        <taxon>Agaricomycotina</taxon>
        <taxon>Agaricomycetes</taxon>
        <taxon>Agaricomycetidae</taxon>
        <taxon>Boletales</taxon>
        <taxon>Sclerodermatineae</taxon>
        <taxon>Sclerodermataceae</taxon>
        <taxon>Scleroderma</taxon>
    </lineage>
</organism>
<keyword evidence="3" id="KW-0964">Secreted</keyword>
<evidence type="ECO:0000259" key="4">
    <source>
        <dbReference type="Pfam" id="PF20147"/>
    </source>
</evidence>
<feature type="domain" description="Crinkler effector protein N-terminal" evidence="4">
    <location>
        <begin position="123"/>
        <end position="219"/>
    </location>
</feature>
<dbReference type="HOGENOM" id="CLU_013871_2_3_1"/>
<evidence type="ECO:0000256" key="1">
    <source>
        <dbReference type="ARBA" id="ARBA00004340"/>
    </source>
</evidence>
<dbReference type="GO" id="GO:0005576">
    <property type="term" value="C:extracellular region"/>
    <property type="evidence" value="ECO:0007669"/>
    <property type="project" value="UniProtKB-SubCell"/>
</dbReference>
<dbReference type="EMBL" id="KN822006">
    <property type="protein sequence ID" value="KIM69378.1"/>
    <property type="molecule type" value="Genomic_DNA"/>
</dbReference>
<dbReference type="InterPro" id="IPR045379">
    <property type="entry name" value="Crinkler_N"/>
</dbReference>
<comment type="subcellular location">
    <subcellularLocation>
        <location evidence="1">Host cell</location>
    </subcellularLocation>
    <subcellularLocation>
        <location evidence="2">Secreted</location>
    </subcellularLocation>
</comment>
<dbReference type="SUPFAM" id="SSF56112">
    <property type="entry name" value="Protein kinase-like (PK-like)"/>
    <property type="match status" value="1"/>
</dbReference>
<dbReference type="AlphaFoldDB" id="A0A0C3A6R7"/>
<dbReference type="OrthoDB" id="4062651at2759"/>
<evidence type="ECO:0000313" key="6">
    <source>
        <dbReference type="Proteomes" id="UP000053989"/>
    </source>
</evidence>
<gene>
    <name evidence="5" type="ORF">SCLCIDRAFT_6583</name>
</gene>
<accession>A0A0C3A6R7</accession>
<sequence length="670" mass="75472">MFDILSLNCLVLGGTLDRIFPVEIARTKPVSALKEAIKVEKSHAFDGIVADQLKLYRTSKEVETLDDDELMQALACAPEGGHEALTGSRRALSRIFEHPPTPDALHILVELPSPSPVPQATLLNCLVLGDARNRIFPVIISRAKNVGALRKAIKDEKQHAFHSVDADELDLNHISLPNDDELEHKLRDFNFGKPLQPTSILANIFIDVPTEEHVHIIVRRPLRGLLKDRAMYLKDKLPPPSSGAKIFSATQEKHVYLCSRPLEAEDPIPVTLMEPIFAEFLDDCQTYKPTDEDNCFVRNLSYQMSMFHPTELARMDEFREQLKAYKITLGNDTVGRTQCQTDDHLMVDKFPVVIAKGNNEIGSGGGDPFAQALIYYHLFIQNLDNDELKVARLCSVFPCFHIIVFGPCIGIVGSVFARKIHSEVLVPIIPLCWHSKQLAIQDTAARAFGALRIATRKFKNLYSKPMPTVEIADFNPECPSWQKYTNPDGESQEFAYEETQKIRDTGLMPIGSAPARDTPELIAFEKLPGGWYMVVMEALGIDERSLSPPTDSYRSFYNYRDCASDHRKLEEAVSAFIADFHNEGFVHGDLRDVNLLVKAGGQDKIVHFMLLDFDWAGKVHETYYPPYVNRKEISRPSGARDGMEILQEHDLEMIRFLFHPDTDGPLVLLV</sequence>
<dbReference type="InParanoid" id="A0A0C3A6R7"/>
<dbReference type="Proteomes" id="UP000053989">
    <property type="component" value="Unassembled WGS sequence"/>
</dbReference>
<evidence type="ECO:0000256" key="3">
    <source>
        <dbReference type="ARBA" id="ARBA00022525"/>
    </source>
</evidence>
<feature type="domain" description="Crinkler effector protein N-terminal" evidence="4">
    <location>
        <begin position="5"/>
        <end position="110"/>
    </location>
</feature>
<dbReference type="InterPro" id="IPR011009">
    <property type="entry name" value="Kinase-like_dom_sf"/>
</dbReference>